<keyword evidence="3" id="KW-0560">Oxidoreductase</keyword>
<evidence type="ECO:0000259" key="4">
    <source>
        <dbReference type="Pfam" id="PF00881"/>
    </source>
</evidence>
<keyword evidence="2" id="KW-0521">NADP</keyword>
<comment type="similarity">
    <text evidence="1">Belongs to the nitroreductase family.</text>
</comment>
<evidence type="ECO:0000313" key="6">
    <source>
        <dbReference type="Proteomes" id="UP000295135"/>
    </source>
</evidence>
<dbReference type="Pfam" id="PF00881">
    <property type="entry name" value="Nitroreductase"/>
    <property type="match status" value="1"/>
</dbReference>
<dbReference type="InterPro" id="IPR000415">
    <property type="entry name" value="Nitroreductase-like"/>
</dbReference>
<evidence type="ECO:0000256" key="3">
    <source>
        <dbReference type="ARBA" id="ARBA00023002"/>
    </source>
</evidence>
<dbReference type="CDD" id="cd02149">
    <property type="entry name" value="NfsB-like"/>
    <property type="match status" value="1"/>
</dbReference>
<dbReference type="Gene3D" id="3.40.109.10">
    <property type="entry name" value="NADH Oxidase"/>
    <property type="match status" value="1"/>
</dbReference>
<dbReference type="SUPFAM" id="SSF55469">
    <property type="entry name" value="FMN-dependent nitroreductase-like"/>
    <property type="match status" value="1"/>
</dbReference>
<keyword evidence="6" id="KW-1185">Reference proteome</keyword>
<evidence type="ECO:0000256" key="1">
    <source>
        <dbReference type="ARBA" id="ARBA00007118"/>
    </source>
</evidence>
<accession>A0A4R3JYF0</accession>
<dbReference type="PANTHER" id="PTHR43673:SF10">
    <property type="entry name" value="NADH DEHYDROGENASE_NAD(P)H NITROREDUCTASE XCC3605-RELATED"/>
    <property type="match status" value="1"/>
</dbReference>
<evidence type="ECO:0000256" key="2">
    <source>
        <dbReference type="ARBA" id="ARBA00022857"/>
    </source>
</evidence>
<dbReference type="PANTHER" id="PTHR43673">
    <property type="entry name" value="NAD(P)H NITROREDUCTASE YDGI-RELATED"/>
    <property type="match status" value="1"/>
</dbReference>
<evidence type="ECO:0000313" key="5">
    <source>
        <dbReference type="EMBL" id="TCS72666.1"/>
    </source>
</evidence>
<comment type="caution">
    <text evidence="5">The sequence shown here is derived from an EMBL/GenBank/DDBJ whole genome shotgun (WGS) entry which is preliminary data.</text>
</comment>
<dbReference type="Proteomes" id="UP000295135">
    <property type="component" value="Unassembled WGS sequence"/>
</dbReference>
<dbReference type="InterPro" id="IPR029479">
    <property type="entry name" value="Nitroreductase"/>
</dbReference>
<reference evidence="5 6" key="1">
    <citation type="submission" date="2019-03" db="EMBL/GenBank/DDBJ databases">
        <title>Genomic Encyclopedia of Type Strains, Phase IV (KMG-IV): sequencing the most valuable type-strain genomes for metagenomic binning, comparative biology and taxonomic classification.</title>
        <authorList>
            <person name="Goeker M."/>
        </authorList>
    </citation>
    <scope>NUCLEOTIDE SEQUENCE [LARGE SCALE GENOMIC DNA]</scope>
    <source>
        <strain evidence="5 6">DSM 103923</strain>
    </source>
</reference>
<dbReference type="AlphaFoldDB" id="A0A4R3JYF0"/>
<feature type="domain" description="Nitroreductase" evidence="4">
    <location>
        <begin position="16"/>
        <end position="187"/>
    </location>
</feature>
<name>A0A4R3JYF0_9PROT</name>
<dbReference type="EMBL" id="SLZY01000004">
    <property type="protein sequence ID" value="TCS72666.1"/>
    <property type="molecule type" value="Genomic_DNA"/>
</dbReference>
<gene>
    <name evidence="5" type="ORF">EDC61_10480</name>
</gene>
<organism evidence="5 6">
    <name type="scientific">Sulfuritortus calidifontis</name>
    <dbReference type="NCBI Taxonomy" id="1914471"/>
    <lineage>
        <taxon>Bacteria</taxon>
        <taxon>Pseudomonadati</taxon>
        <taxon>Pseudomonadota</taxon>
        <taxon>Betaproteobacteria</taxon>
        <taxon>Nitrosomonadales</taxon>
        <taxon>Thiobacillaceae</taxon>
        <taxon>Sulfuritortus</taxon>
    </lineage>
</organism>
<sequence length="207" mass="22925">MHGSIMKQQLSELFHRRYACHAFEPGRAVAGADLEFILEAGRLSPSSFGLEHWKFLVVQSPELKQALQAACFQQQQVGSAGAVIVILAKLAELQPDSSYVRKLMEREYPAEQRAQALDNYRSFHAATDVRAWSVSQCHIAAANMMLAATAVGLDSCAIGGFLPDQVKQILDIDPAQYEVALILPVGHCAEKPHEKRRLPLAELVEYR</sequence>
<dbReference type="InterPro" id="IPR033878">
    <property type="entry name" value="NfsB-like"/>
</dbReference>
<dbReference type="GO" id="GO:0016491">
    <property type="term" value="F:oxidoreductase activity"/>
    <property type="evidence" value="ECO:0007669"/>
    <property type="project" value="UniProtKB-KW"/>
</dbReference>
<protein>
    <submittedName>
        <fullName evidence="5">Nitroreductase</fullName>
    </submittedName>
</protein>
<proteinExistence type="inferred from homology"/>